<evidence type="ECO:0000313" key="2">
    <source>
        <dbReference type="EMBL" id="ROP39133.1"/>
    </source>
</evidence>
<dbReference type="GO" id="GO:0016491">
    <property type="term" value="F:oxidoreductase activity"/>
    <property type="evidence" value="ECO:0007669"/>
    <property type="project" value="InterPro"/>
</dbReference>
<organism evidence="2 3">
    <name type="scientific">Saccharothrix texasensis</name>
    <dbReference type="NCBI Taxonomy" id="103734"/>
    <lineage>
        <taxon>Bacteria</taxon>
        <taxon>Bacillati</taxon>
        <taxon>Actinomycetota</taxon>
        <taxon>Actinomycetes</taxon>
        <taxon>Pseudonocardiales</taxon>
        <taxon>Pseudonocardiaceae</taxon>
        <taxon>Saccharothrix</taxon>
    </lineage>
</organism>
<comment type="caution">
    <text evidence="2">The sequence shown here is derived from an EMBL/GenBank/DDBJ whole genome shotgun (WGS) entry which is preliminary data.</text>
</comment>
<dbReference type="InterPro" id="IPR013154">
    <property type="entry name" value="ADH-like_N"/>
</dbReference>
<dbReference type="Proteomes" id="UP000268727">
    <property type="component" value="Unassembled WGS sequence"/>
</dbReference>
<dbReference type="SUPFAM" id="SSF51735">
    <property type="entry name" value="NAD(P)-binding Rossmann-fold domains"/>
    <property type="match status" value="1"/>
</dbReference>
<dbReference type="RefSeq" id="WP_123744671.1">
    <property type="nucleotide sequence ID" value="NZ_RJKM01000001.1"/>
</dbReference>
<sequence>MRAITQDAYGVPEEVLRLDDIDKPSVRDGEVLVRVHAAAVSGSDWHLLRGLPYAARPVVGLRRPRNRVPGLELAGTVEAVGAGVSTTAVGDEVFGWCSGAFCEYAAVPEGQVTAKPANLTPEQAAAVPIAGFTALQAVRDAGRVRAGQKVLVLGASGCVGVYAVQLAKHYGAEVTGVCSAAKADLVAGIGADHVLDYAAGQVTATGFDVVVDLYGNPSLRTLKRLVKPGGTVALVGGTGGRWFMGVDRWLRVPLAAPFLGIKARPLVHKDRLDDLVLLRELIEAGAVTPVLDRTYPLAEAAAAIEDVRRGRVRGHAVVALQAVTTATARAAGRPGDGRRT</sequence>
<dbReference type="EMBL" id="RJKM01000001">
    <property type="protein sequence ID" value="ROP39133.1"/>
    <property type="molecule type" value="Genomic_DNA"/>
</dbReference>
<dbReference type="SUPFAM" id="SSF50129">
    <property type="entry name" value="GroES-like"/>
    <property type="match status" value="1"/>
</dbReference>
<proteinExistence type="predicted"/>
<gene>
    <name evidence="2" type="ORF">EDD40_4508</name>
</gene>
<dbReference type="SMART" id="SM00829">
    <property type="entry name" value="PKS_ER"/>
    <property type="match status" value="1"/>
</dbReference>
<keyword evidence="3" id="KW-1185">Reference proteome</keyword>
<dbReference type="InterPro" id="IPR050700">
    <property type="entry name" value="YIM1/Zinc_Alcohol_DH_Fams"/>
</dbReference>
<dbReference type="PANTHER" id="PTHR11695:SF294">
    <property type="entry name" value="RETICULON-4-INTERACTING PROTEIN 1, MITOCHONDRIAL"/>
    <property type="match status" value="1"/>
</dbReference>
<name>A0A3N1H9F1_9PSEU</name>
<dbReference type="InterPro" id="IPR011032">
    <property type="entry name" value="GroES-like_sf"/>
</dbReference>
<dbReference type="OrthoDB" id="3727682at2"/>
<feature type="domain" description="Enoyl reductase (ER)" evidence="1">
    <location>
        <begin position="10"/>
        <end position="318"/>
    </location>
</feature>
<dbReference type="Gene3D" id="3.90.180.10">
    <property type="entry name" value="Medium-chain alcohol dehydrogenases, catalytic domain"/>
    <property type="match status" value="1"/>
</dbReference>
<dbReference type="InterPro" id="IPR036291">
    <property type="entry name" value="NAD(P)-bd_dom_sf"/>
</dbReference>
<reference evidence="2 3" key="1">
    <citation type="submission" date="2018-11" db="EMBL/GenBank/DDBJ databases">
        <title>Sequencing the genomes of 1000 actinobacteria strains.</title>
        <authorList>
            <person name="Klenk H.-P."/>
        </authorList>
    </citation>
    <scope>NUCLEOTIDE SEQUENCE [LARGE SCALE GENOMIC DNA]</scope>
    <source>
        <strain evidence="2 3">DSM 44231</strain>
    </source>
</reference>
<dbReference type="Pfam" id="PF08240">
    <property type="entry name" value="ADH_N"/>
    <property type="match status" value="1"/>
</dbReference>
<dbReference type="AlphaFoldDB" id="A0A3N1H9F1"/>
<evidence type="ECO:0000259" key="1">
    <source>
        <dbReference type="SMART" id="SM00829"/>
    </source>
</evidence>
<protein>
    <submittedName>
        <fullName evidence="2">NADPH:quinone reductase-like Zn-dependent oxidoreductase</fullName>
    </submittedName>
</protein>
<dbReference type="Pfam" id="PF13602">
    <property type="entry name" value="ADH_zinc_N_2"/>
    <property type="match status" value="1"/>
</dbReference>
<evidence type="ECO:0000313" key="3">
    <source>
        <dbReference type="Proteomes" id="UP000268727"/>
    </source>
</evidence>
<dbReference type="CDD" id="cd08267">
    <property type="entry name" value="MDR1"/>
    <property type="match status" value="1"/>
</dbReference>
<dbReference type="PANTHER" id="PTHR11695">
    <property type="entry name" value="ALCOHOL DEHYDROGENASE RELATED"/>
    <property type="match status" value="1"/>
</dbReference>
<dbReference type="Gene3D" id="3.40.50.720">
    <property type="entry name" value="NAD(P)-binding Rossmann-like Domain"/>
    <property type="match status" value="1"/>
</dbReference>
<dbReference type="InterPro" id="IPR020843">
    <property type="entry name" value="ER"/>
</dbReference>
<accession>A0A3N1H9F1</accession>